<dbReference type="GO" id="GO:0051539">
    <property type="term" value="F:4 iron, 4 sulfur cluster binding"/>
    <property type="evidence" value="ECO:0007669"/>
    <property type="project" value="UniProtKB-KW"/>
</dbReference>
<evidence type="ECO:0000256" key="8">
    <source>
        <dbReference type="ARBA" id="ARBA00023779"/>
    </source>
</evidence>
<dbReference type="PANTHER" id="PTHR33693">
    <property type="entry name" value="TYPE-5 URACIL-DNA GLYCOSYLASE"/>
    <property type="match status" value="1"/>
</dbReference>
<dbReference type="Pfam" id="PF03167">
    <property type="entry name" value="UDG"/>
    <property type="match status" value="1"/>
</dbReference>
<keyword evidence="7" id="KW-0234">DNA repair</keyword>
<dbReference type="SMART" id="SM00986">
    <property type="entry name" value="UDG"/>
    <property type="match status" value="1"/>
</dbReference>
<gene>
    <name evidence="11" type="ORF">MEBOL_006937</name>
</gene>
<dbReference type="GO" id="GO:0004844">
    <property type="term" value="F:uracil DNA N-glycosylase activity"/>
    <property type="evidence" value="ECO:0007669"/>
    <property type="project" value="InterPro"/>
</dbReference>
<dbReference type="InterPro" id="IPR044147">
    <property type="entry name" value="UdgB-like"/>
</dbReference>
<sequence length="248" mass="27242">MSTIQTQRRDSEGVGPLHEEITACRACPRLVEWRERIARDKRRAYRDWTYWGRAVPGFGDPRAGLVIVGLAPAAHGANRTGRYFTGDRSGEFLLAGLHRAGFSNQPRSDHREDGLVLTDAFISAPCRCAPPDNKPLPEELARCAPFFDRELALLPVRVILALGAIAWNASLAWMQRTGVAIPSPRPAFGHGAELRLPGVPVLLGSYHVSQQNTQTGRLTPAMFDAVTARVRVVLAEPREECARGSLFA</sequence>
<reference evidence="11 12" key="1">
    <citation type="submission" date="2017-06" db="EMBL/GenBank/DDBJ databases">
        <authorList>
            <person name="Kim H.J."/>
            <person name="Triplett B.A."/>
        </authorList>
    </citation>
    <scope>NUCLEOTIDE SEQUENCE [LARGE SCALE GENOMIC DNA]</scope>
    <source>
        <strain evidence="11 12">DSM 14713</strain>
    </source>
</reference>
<dbReference type="GO" id="GO:0046872">
    <property type="term" value="F:metal ion binding"/>
    <property type="evidence" value="ECO:0007669"/>
    <property type="project" value="UniProtKB-KW"/>
</dbReference>
<accession>A0A250IQC0</accession>
<dbReference type="GO" id="GO:0006284">
    <property type="term" value="P:base-excision repair"/>
    <property type="evidence" value="ECO:0007669"/>
    <property type="project" value="InterPro"/>
</dbReference>
<proteinExistence type="inferred from homology"/>
<dbReference type="SUPFAM" id="SSF52141">
    <property type="entry name" value="Uracil-DNA glycosylase-like"/>
    <property type="match status" value="1"/>
</dbReference>
<dbReference type="InterPro" id="IPR005122">
    <property type="entry name" value="Uracil-DNA_glycosylase-like"/>
</dbReference>
<keyword evidence="6" id="KW-0411">Iron-sulfur</keyword>
<evidence type="ECO:0000256" key="2">
    <source>
        <dbReference type="ARBA" id="ARBA00022723"/>
    </source>
</evidence>
<evidence type="ECO:0000259" key="10">
    <source>
        <dbReference type="SMART" id="SM00986"/>
    </source>
</evidence>
<dbReference type="AlphaFoldDB" id="A0A250IQC0"/>
<evidence type="ECO:0000256" key="5">
    <source>
        <dbReference type="ARBA" id="ARBA00023004"/>
    </source>
</evidence>
<dbReference type="PANTHER" id="PTHR33693:SF3">
    <property type="entry name" value="TYPE-5 URACIL-DNA GLYCOSYLASE"/>
    <property type="match status" value="1"/>
</dbReference>
<organism evidence="11 12">
    <name type="scientific">Melittangium boletus DSM 14713</name>
    <dbReference type="NCBI Taxonomy" id="1294270"/>
    <lineage>
        <taxon>Bacteria</taxon>
        <taxon>Pseudomonadati</taxon>
        <taxon>Myxococcota</taxon>
        <taxon>Myxococcia</taxon>
        <taxon>Myxococcales</taxon>
        <taxon>Cystobacterineae</taxon>
        <taxon>Archangiaceae</taxon>
        <taxon>Melittangium</taxon>
    </lineage>
</organism>
<dbReference type="CDD" id="cd10031">
    <property type="entry name" value="UDG-F5_TTUDGB_like"/>
    <property type="match status" value="1"/>
</dbReference>
<evidence type="ECO:0000256" key="1">
    <source>
        <dbReference type="ARBA" id="ARBA00022485"/>
    </source>
</evidence>
<dbReference type="RefSeq" id="WP_281256611.1">
    <property type="nucleotide sequence ID" value="NZ_CP022163.1"/>
</dbReference>
<keyword evidence="2" id="KW-0479">Metal-binding</keyword>
<evidence type="ECO:0000313" key="11">
    <source>
        <dbReference type="EMBL" id="ATB33442.1"/>
    </source>
</evidence>
<evidence type="ECO:0000256" key="7">
    <source>
        <dbReference type="ARBA" id="ARBA00023204"/>
    </source>
</evidence>
<dbReference type="EMBL" id="CP022163">
    <property type="protein sequence ID" value="ATB33442.1"/>
    <property type="molecule type" value="Genomic_DNA"/>
</dbReference>
<comment type="similarity">
    <text evidence="8">Belongs to the uracil-DNA glycosylase (UDG) superfamily. Type 5 (UDGb) family.</text>
</comment>
<evidence type="ECO:0000256" key="3">
    <source>
        <dbReference type="ARBA" id="ARBA00022763"/>
    </source>
</evidence>
<dbReference type="Gene3D" id="3.40.470.10">
    <property type="entry name" value="Uracil-DNA glycosylase-like domain"/>
    <property type="match status" value="1"/>
</dbReference>
<dbReference type="KEGG" id="mbd:MEBOL_006937"/>
<evidence type="ECO:0000256" key="9">
    <source>
        <dbReference type="ARBA" id="ARBA00023887"/>
    </source>
</evidence>
<keyword evidence="12" id="KW-1185">Reference proteome</keyword>
<feature type="domain" description="Uracil-DNA glycosylase-like" evidence="10">
    <location>
        <begin position="56"/>
        <end position="227"/>
    </location>
</feature>
<keyword evidence="3" id="KW-0227">DNA damage</keyword>
<dbReference type="Proteomes" id="UP000217289">
    <property type="component" value="Chromosome"/>
</dbReference>
<keyword evidence="5" id="KW-0408">Iron</keyword>
<dbReference type="InterPro" id="IPR036895">
    <property type="entry name" value="Uracil-DNA_glycosylase-like_sf"/>
</dbReference>
<evidence type="ECO:0000313" key="12">
    <source>
        <dbReference type="Proteomes" id="UP000217289"/>
    </source>
</evidence>
<keyword evidence="1" id="KW-0004">4Fe-4S</keyword>
<dbReference type="InterPro" id="IPR051536">
    <property type="entry name" value="UDG_Type-4/5"/>
</dbReference>
<keyword evidence="4" id="KW-0378">Hydrolase</keyword>
<evidence type="ECO:0000256" key="4">
    <source>
        <dbReference type="ARBA" id="ARBA00022801"/>
    </source>
</evidence>
<protein>
    <recommendedName>
        <fullName evidence="9">Type-5 uracil-DNA glycosylase</fullName>
    </recommendedName>
</protein>
<evidence type="ECO:0000256" key="6">
    <source>
        <dbReference type="ARBA" id="ARBA00023014"/>
    </source>
</evidence>
<name>A0A250IQC0_9BACT</name>
<dbReference type="GO" id="GO:0033958">
    <property type="term" value="F:DNA-deoxyinosine glycosylase activity"/>
    <property type="evidence" value="ECO:0007669"/>
    <property type="project" value="InterPro"/>
</dbReference>
<dbReference type="SMART" id="SM00987">
    <property type="entry name" value="UreE_C"/>
    <property type="match status" value="1"/>
</dbReference>